<evidence type="ECO:0000259" key="13">
    <source>
        <dbReference type="PROSITE" id="PS50878"/>
    </source>
</evidence>
<dbReference type="InterPro" id="IPR001584">
    <property type="entry name" value="Integrase_cat-core"/>
</dbReference>
<feature type="domain" description="Reverse transcriptase" evidence="13">
    <location>
        <begin position="200"/>
        <end position="376"/>
    </location>
</feature>
<dbReference type="AlphaFoldDB" id="A0ABD2X7H9"/>
<name>A0ABD2X7H9_9HYME</name>
<dbReference type="GO" id="GO:0042575">
    <property type="term" value="C:DNA polymerase complex"/>
    <property type="evidence" value="ECO:0007669"/>
    <property type="project" value="UniProtKB-ARBA"/>
</dbReference>
<dbReference type="PANTHER" id="PTHR37984">
    <property type="entry name" value="PROTEIN CBG26694"/>
    <property type="match status" value="1"/>
</dbReference>
<dbReference type="InterPro" id="IPR038765">
    <property type="entry name" value="Papain-like_cys_pep_sf"/>
</dbReference>
<keyword evidence="16" id="KW-1185">Reference proteome</keyword>
<dbReference type="GO" id="GO:0008233">
    <property type="term" value="F:peptidase activity"/>
    <property type="evidence" value="ECO:0007669"/>
    <property type="project" value="UniProtKB-KW"/>
</dbReference>
<gene>
    <name evidence="15" type="ORF">TKK_005551</name>
</gene>
<evidence type="ECO:0000313" key="16">
    <source>
        <dbReference type="Proteomes" id="UP001627154"/>
    </source>
</evidence>
<evidence type="ECO:0000256" key="1">
    <source>
        <dbReference type="ARBA" id="ARBA00005234"/>
    </source>
</evidence>
<evidence type="ECO:0000259" key="14">
    <source>
        <dbReference type="PROSITE" id="PS50994"/>
    </source>
</evidence>
<dbReference type="FunFam" id="2.40.70.10:FF:000130">
    <property type="entry name" value="Retrovirus-related Pol polyprotein from transposon opus-like Protein"/>
    <property type="match status" value="1"/>
</dbReference>
<dbReference type="PANTHER" id="PTHR37984:SF5">
    <property type="entry name" value="PROTEIN NYNRIN-LIKE"/>
    <property type="match status" value="1"/>
</dbReference>
<dbReference type="Gene3D" id="3.10.10.10">
    <property type="entry name" value="HIV Type 1 Reverse Transcriptase, subunit A, domain 1"/>
    <property type="match status" value="1"/>
</dbReference>
<feature type="domain" description="Integrase catalytic" evidence="14">
    <location>
        <begin position="636"/>
        <end position="805"/>
    </location>
</feature>
<evidence type="ECO:0000256" key="3">
    <source>
        <dbReference type="ARBA" id="ARBA00022670"/>
    </source>
</evidence>
<organism evidence="15 16">
    <name type="scientific">Trichogramma kaykai</name>
    <dbReference type="NCBI Taxonomy" id="54128"/>
    <lineage>
        <taxon>Eukaryota</taxon>
        <taxon>Metazoa</taxon>
        <taxon>Ecdysozoa</taxon>
        <taxon>Arthropoda</taxon>
        <taxon>Hexapoda</taxon>
        <taxon>Insecta</taxon>
        <taxon>Pterygota</taxon>
        <taxon>Neoptera</taxon>
        <taxon>Endopterygota</taxon>
        <taxon>Hymenoptera</taxon>
        <taxon>Apocrita</taxon>
        <taxon>Proctotrupomorpha</taxon>
        <taxon>Chalcidoidea</taxon>
        <taxon>Trichogrammatidae</taxon>
        <taxon>Trichogramma</taxon>
    </lineage>
</organism>
<dbReference type="InterPro" id="IPR036397">
    <property type="entry name" value="RNaseH_sf"/>
</dbReference>
<dbReference type="PROSITE" id="PS50994">
    <property type="entry name" value="INTEGRASE"/>
    <property type="match status" value="1"/>
</dbReference>
<dbReference type="InterPro" id="IPR041577">
    <property type="entry name" value="RT_RNaseH_2"/>
</dbReference>
<proteinExistence type="inferred from homology"/>
<dbReference type="GO" id="GO:0004519">
    <property type="term" value="F:endonuclease activity"/>
    <property type="evidence" value="ECO:0007669"/>
    <property type="project" value="UniProtKB-KW"/>
</dbReference>
<dbReference type="CDD" id="cd01647">
    <property type="entry name" value="RT_LTR"/>
    <property type="match status" value="1"/>
</dbReference>
<keyword evidence="8" id="KW-0378">Hydrolase</keyword>
<dbReference type="Pfam" id="PF17919">
    <property type="entry name" value="RT_RNaseH_2"/>
    <property type="match status" value="1"/>
</dbReference>
<evidence type="ECO:0000259" key="12">
    <source>
        <dbReference type="PROSITE" id="PS50600"/>
    </source>
</evidence>
<comment type="caution">
    <text evidence="15">The sequence shown here is derived from an EMBL/GenBank/DDBJ whole genome shotgun (WGS) entry which is preliminary data.</text>
</comment>
<dbReference type="SUPFAM" id="SSF50630">
    <property type="entry name" value="Acid proteases"/>
    <property type="match status" value="1"/>
</dbReference>
<dbReference type="FunFam" id="3.10.10.10:FF:000007">
    <property type="entry name" value="Retrovirus-related Pol polyprotein from transposon 17.6-like Protein"/>
    <property type="match status" value="1"/>
</dbReference>
<keyword evidence="3" id="KW-0645">Protease</keyword>
<dbReference type="SUPFAM" id="SSF56672">
    <property type="entry name" value="DNA/RNA polymerases"/>
    <property type="match status" value="1"/>
</dbReference>
<dbReference type="EMBL" id="JBJJXI010000048">
    <property type="protein sequence ID" value="KAL3401245.1"/>
    <property type="molecule type" value="Genomic_DNA"/>
</dbReference>
<keyword evidence="9" id="KW-0695">RNA-directed DNA polymerase</keyword>
<keyword evidence="7" id="KW-0255">Endonuclease</keyword>
<dbReference type="PROSITE" id="PS50600">
    <property type="entry name" value="ULP_PROTEASE"/>
    <property type="match status" value="1"/>
</dbReference>
<dbReference type="Gene3D" id="3.30.420.10">
    <property type="entry name" value="Ribonuclease H-like superfamily/Ribonuclease H"/>
    <property type="match status" value="1"/>
</dbReference>
<dbReference type="InterPro" id="IPR034132">
    <property type="entry name" value="RP_Saci-like"/>
</dbReference>
<dbReference type="Pfam" id="PF00078">
    <property type="entry name" value="RVT_1"/>
    <property type="match status" value="1"/>
</dbReference>
<dbReference type="InterPro" id="IPR021109">
    <property type="entry name" value="Peptidase_aspartic_dom_sf"/>
</dbReference>
<keyword evidence="10" id="KW-0511">Multifunctional enzyme</keyword>
<evidence type="ECO:0000256" key="8">
    <source>
        <dbReference type="ARBA" id="ARBA00022801"/>
    </source>
</evidence>
<evidence type="ECO:0000313" key="15">
    <source>
        <dbReference type="EMBL" id="KAL3401245.1"/>
    </source>
</evidence>
<dbReference type="InterPro" id="IPR012337">
    <property type="entry name" value="RNaseH-like_sf"/>
</dbReference>
<dbReference type="SUPFAM" id="SSF53098">
    <property type="entry name" value="Ribonuclease H-like"/>
    <property type="match status" value="1"/>
</dbReference>
<evidence type="ECO:0000256" key="11">
    <source>
        <dbReference type="SAM" id="MobiDB-lite"/>
    </source>
</evidence>
<dbReference type="GO" id="GO:0003964">
    <property type="term" value="F:RNA-directed DNA polymerase activity"/>
    <property type="evidence" value="ECO:0007669"/>
    <property type="project" value="UniProtKB-KW"/>
</dbReference>
<evidence type="ECO:0000256" key="9">
    <source>
        <dbReference type="ARBA" id="ARBA00022918"/>
    </source>
</evidence>
<feature type="region of interest" description="Disordered" evidence="11">
    <location>
        <begin position="895"/>
        <end position="966"/>
    </location>
</feature>
<dbReference type="InterPro" id="IPR003653">
    <property type="entry name" value="Peptidase_C48_C"/>
</dbReference>
<reference evidence="15 16" key="1">
    <citation type="journal article" date="2024" name="bioRxiv">
        <title>A reference genome for Trichogramma kaykai: A tiny desert-dwelling parasitoid wasp with competing sex-ratio distorters.</title>
        <authorList>
            <person name="Culotta J."/>
            <person name="Lindsey A.R."/>
        </authorList>
    </citation>
    <scope>NUCLEOTIDE SEQUENCE [LARGE SCALE GENOMIC DNA]</scope>
    <source>
        <strain evidence="15 16">KSX58</strain>
    </source>
</reference>
<dbReference type="InterPro" id="IPR043128">
    <property type="entry name" value="Rev_trsase/Diguanyl_cyclase"/>
</dbReference>
<dbReference type="Gene3D" id="2.40.70.10">
    <property type="entry name" value="Acid Proteases"/>
    <property type="match status" value="1"/>
</dbReference>
<dbReference type="Gene3D" id="3.40.395.10">
    <property type="entry name" value="Adenoviral Proteinase, Chain A"/>
    <property type="match status" value="1"/>
</dbReference>
<dbReference type="FunFam" id="3.30.70.270:FF:000020">
    <property type="entry name" value="Transposon Tf2-6 polyprotein-like Protein"/>
    <property type="match status" value="1"/>
</dbReference>
<dbReference type="Gene3D" id="1.10.340.70">
    <property type="match status" value="1"/>
</dbReference>
<dbReference type="InterPro" id="IPR043502">
    <property type="entry name" value="DNA/RNA_pol_sf"/>
</dbReference>
<comment type="similarity">
    <text evidence="1">Belongs to the peptidase C48 family.</text>
</comment>
<dbReference type="Pfam" id="PF00665">
    <property type="entry name" value="rve"/>
    <property type="match status" value="1"/>
</dbReference>
<dbReference type="Pfam" id="PF17921">
    <property type="entry name" value="Integrase_H2C2"/>
    <property type="match status" value="1"/>
</dbReference>
<dbReference type="EC" id="2.7.7.49" evidence="2"/>
<keyword evidence="5" id="KW-0548">Nucleotidyltransferase</keyword>
<dbReference type="Proteomes" id="UP001627154">
    <property type="component" value="Unassembled WGS sequence"/>
</dbReference>
<sequence>MQERRLYVTDRRNNIRFLVDSGSVLSIIPKRIFRRPLVKRALVLQAANATLIATFGERKLTLNLGLRRPLEWTFIIADVSTAILGADLIIRHDLLIDLPRRRLLDRLTNVATSCSVGPLPEVYAVSPVAAGVGEAPVKSLYQRMAEEFASTEVLAGEMACIPDLPVQHHIVTVGQPVFTRPRRLAGERLEAAKSEFANLLERKIIRPSSSQWASPLHLVPKPGGSWRVTGDYRLLNTRTRPDRHPLPIIEDLLQEISGDVFSVVDLYRAFYQIPVAPEDIPKTAVTTPFGLFEFVGMPLGLRNSAQTFQRAMNHLLRDLPFVRCYQDDILVLSTGHDEHARHLRELFTVLCNAKLHVNWTKCQLGQEEVIFAGYHVSSSGFRPPESKTQAIVDFPRPVDSTQLRRFLGMTNFYRRCIPGAAALMAPLTELLKGLVKKKERLAWTPEAEAAFERTKKAMTEAVRSSFLSPSQPLALYTDASDTSIGAALNQQRERGVWHTPGEDNAVADALSRVDSIAMPTVVTTKELSEEQKNDPQLPHVRNNKKIKTHRITLDDNELIVVERDGVLRPYIPVALRRAIFDSVHRLSHPSGRATAKRIELSYFWPSLRKDVGRWAKQCMPCQLSKVHRHNRSELGNFNTPDSRFEHIHLDLIKMPLSLGCQNCLTIIDRYTRWPEAIPLPDISAQSVAEALYKHWIAFFGAPLTITTDQGAQFESKLLKQLGGMIGAKHIHTSPYHPQGNAMVERLHRTLKAAFKCSPETPWTSALPTVLLGLRTAFKEDLQASPAEMVFGTALRIPGELVIKQDATPPKAAEFVVALRRLFASIRPLQASRHTQHKPFVFKDLSTCEYVMRRLDTIKKPLDPPYSVPHRVVRRVNDRTYIVDVNGSEKAFSTDQLKPAYYETSASRPGEREPAPSASQRSSPEPSPPADPTPTAQLASPTQPRLSRKTSPAPTGPRTRRVSFTLPSQNASEMSKLILVTGKYSGNADWNMFKLNGTLCENYLFLPNVEADHWTLYVVDIPKKQLYLIDPKKVEYQMSRRTINQHNNFRRFLRLSSKFSHNNLHEIDWNEVNYLGKKPKQPNGDNWNCGVYVMYYMRQIAQNLAMEITFDPPEFRKTVAETLLEKSDNMSETCIFCFKSSDHTYQYCTECGNPAHLNCIINIQGDITNFVCPRCVL</sequence>
<accession>A0ABD2X7H9</accession>
<feature type="compositionally biased region" description="Polar residues" evidence="11">
    <location>
        <begin position="936"/>
        <end position="952"/>
    </location>
</feature>
<dbReference type="Pfam" id="PF02902">
    <property type="entry name" value="Peptidase_C48"/>
    <property type="match status" value="1"/>
</dbReference>
<dbReference type="GO" id="GO:0006508">
    <property type="term" value="P:proteolysis"/>
    <property type="evidence" value="ECO:0007669"/>
    <property type="project" value="UniProtKB-KW"/>
</dbReference>
<dbReference type="InterPro" id="IPR011011">
    <property type="entry name" value="Znf_FYVE_PHD"/>
</dbReference>
<dbReference type="SUPFAM" id="SSF57903">
    <property type="entry name" value="FYVE/PHD zinc finger"/>
    <property type="match status" value="1"/>
</dbReference>
<evidence type="ECO:0000256" key="7">
    <source>
        <dbReference type="ARBA" id="ARBA00022759"/>
    </source>
</evidence>
<dbReference type="InterPro" id="IPR000477">
    <property type="entry name" value="RT_dom"/>
</dbReference>
<feature type="domain" description="Ubiquitin-like protease family profile" evidence="12">
    <location>
        <begin position="871"/>
        <end position="1099"/>
    </location>
</feature>
<dbReference type="CDD" id="cd06094">
    <property type="entry name" value="RP_Saci_like"/>
    <property type="match status" value="1"/>
</dbReference>
<evidence type="ECO:0000256" key="5">
    <source>
        <dbReference type="ARBA" id="ARBA00022695"/>
    </source>
</evidence>
<dbReference type="PROSITE" id="PS50878">
    <property type="entry name" value="RT_POL"/>
    <property type="match status" value="1"/>
</dbReference>
<dbReference type="FunFam" id="3.30.420.10:FF:000032">
    <property type="entry name" value="Retrovirus-related Pol polyprotein from transposon 297-like Protein"/>
    <property type="match status" value="1"/>
</dbReference>
<evidence type="ECO:0000256" key="4">
    <source>
        <dbReference type="ARBA" id="ARBA00022679"/>
    </source>
</evidence>
<dbReference type="Gene3D" id="3.30.70.270">
    <property type="match status" value="2"/>
</dbReference>
<protein>
    <recommendedName>
        <fullName evidence="2">RNA-directed DNA polymerase</fullName>
        <ecNumber evidence="2">2.7.7.49</ecNumber>
    </recommendedName>
</protein>
<dbReference type="SUPFAM" id="SSF54001">
    <property type="entry name" value="Cysteine proteinases"/>
    <property type="match status" value="1"/>
</dbReference>
<evidence type="ECO:0000256" key="2">
    <source>
        <dbReference type="ARBA" id="ARBA00012493"/>
    </source>
</evidence>
<dbReference type="InterPro" id="IPR050951">
    <property type="entry name" value="Retrovirus_Pol_polyprotein"/>
</dbReference>
<evidence type="ECO:0000256" key="10">
    <source>
        <dbReference type="ARBA" id="ARBA00023268"/>
    </source>
</evidence>
<keyword evidence="6" id="KW-0540">Nuclease</keyword>
<keyword evidence="4" id="KW-0808">Transferase</keyword>
<evidence type="ECO:0000256" key="6">
    <source>
        <dbReference type="ARBA" id="ARBA00022722"/>
    </source>
</evidence>
<dbReference type="InterPro" id="IPR041588">
    <property type="entry name" value="Integrase_H2C2"/>
</dbReference>